<dbReference type="Proteomes" id="UP000634136">
    <property type="component" value="Unassembled WGS sequence"/>
</dbReference>
<gene>
    <name evidence="1" type="ORF">G2W53_000856</name>
</gene>
<dbReference type="AlphaFoldDB" id="A0A834XHB6"/>
<comment type="caution">
    <text evidence="1">The sequence shown here is derived from an EMBL/GenBank/DDBJ whole genome shotgun (WGS) entry which is preliminary data.</text>
</comment>
<accession>A0A834XHB6</accession>
<organism evidence="1 2">
    <name type="scientific">Senna tora</name>
    <dbReference type="NCBI Taxonomy" id="362788"/>
    <lineage>
        <taxon>Eukaryota</taxon>
        <taxon>Viridiplantae</taxon>
        <taxon>Streptophyta</taxon>
        <taxon>Embryophyta</taxon>
        <taxon>Tracheophyta</taxon>
        <taxon>Spermatophyta</taxon>
        <taxon>Magnoliopsida</taxon>
        <taxon>eudicotyledons</taxon>
        <taxon>Gunneridae</taxon>
        <taxon>Pentapetalae</taxon>
        <taxon>rosids</taxon>
        <taxon>fabids</taxon>
        <taxon>Fabales</taxon>
        <taxon>Fabaceae</taxon>
        <taxon>Caesalpinioideae</taxon>
        <taxon>Cassia clade</taxon>
        <taxon>Senna</taxon>
    </lineage>
</organism>
<proteinExistence type="predicted"/>
<protein>
    <submittedName>
        <fullName evidence="1">Uncharacterized protein</fullName>
    </submittedName>
</protein>
<keyword evidence="2" id="KW-1185">Reference proteome</keyword>
<evidence type="ECO:0000313" key="2">
    <source>
        <dbReference type="Proteomes" id="UP000634136"/>
    </source>
</evidence>
<name>A0A834XHB6_9FABA</name>
<sequence length="55" mass="6481">MALVRQPRVPWFVGALTAVRAVISEVERSRRGYVNRWMMEAEYMVENISRELGRL</sequence>
<reference evidence="1" key="1">
    <citation type="submission" date="2020-09" db="EMBL/GenBank/DDBJ databases">
        <title>Genome-Enabled Discovery of Anthraquinone Biosynthesis in Senna tora.</title>
        <authorList>
            <person name="Kang S.-H."/>
            <person name="Pandey R.P."/>
            <person name="Lee C.-M."/>
            <person name="Sim J.-S."/>
            <person name="Jeong J.-T."/>
            <person name="Choi B.-S."/>
            <person name="Jung M."/>
            <person name="Ginzburg D."/>
            <person name="Zhao K."/>
            <person name="Won S.Y."/>
            <person name="Oh T.-J."/>
            <person name="Yu Y."/>
            <person name="Kim N.-H."/>
            <person name="Lee O.R."/>
            <person name="Lee T.-H."/>
            <person name="Bashyal P."/>
            <person name="Kim T.-S."/>
            <person name="Lee W.-H."/>
            <person name="Kawkins C."/>
            <person name="Kim C.-K."/>
            <person name="Kim J.S."/>
            <person name="Ahn B.O."/>
            <person name="Rhee S.Y."/>
            <person name="Sohng J.K."/>
        </authorList>
    </citation>
    <scope>NUCLEOTIDE SEQUENCE</scope>
    <source>
        <tissue evidence="1">Leaf</tissue>
    </source>
</reference>
<evidence type="ECO:0000313" key="1">
    <source>
        <dbReference type="EMBL" id="KAF7843951.1"/>
    </source>
</evidence>
<dbReference type="EMBL" id="JAAIUW010000001">
    <property type="protein sequence ID" value="KAF7843951.1"/>
    <property type="molecule type" value="Genomic_DNA"/>
</dbReference>